<dbReference type="InterPro" id="IPR001608">
    <property type="entry name" value="Ala_racemase_N"/>
</dbReference>
<dbReference type="InterPro" id="IPR029066">
    <property type="entry name" value="PLP-binding_barrel"/>
</dbReference>
<proteinExistence type="inferred from homology"/>
<dbReference type="GO" id="GO:0030170">
    <property type="term" value="F:pyridoxal phosphate binding"/>
    <property type="evidence" value="ECO:0007669"/>
    <property type="project" value="UniProtKB-UniRule"/>
</dbReference>
<evidence type="ECO:0000256" key="2">
    <source>
        <dbReference type="HAMAP-Rule" id="MF_02087"/>
    </source>
</evidence>
<comment type="cofactor">
    <cofactor evidence="3">
        <name>pyridoxal 5'-phosphate</name>
        <dbReference type="ChEBI" id="CHEBI:597326"/>
    </cofactor>
</comment>
<dbReference type="SUPFAM" id="SSF51419">
    <property type="entry name" value="PLP-binding barrel"/>
    <property type="match status" value="1"/>
</dbReference>
<comment type="function">
    <text evidence="2">Pyridoxal 5'-phosphate (PLP)-binding protein, which is involved in PLP homeostasis.</text>
</comment>
<dbReference type="FunFam" id="3.20.20.10:FF:000018">
    <property type="entry name" value="Pyridoxal phosphate homeostasis protein"/>
    <property type="match status" value="1"/>
</dbReference>
<dbReference type="CDD" id="cd00635">
    <property type="entry name" value="PLPDE_III_YBL036c_like"/>
    <property type="match status" value="1"/>
</dbReference>
<gene>
    <name evidence="6" type="ORF">TMPK1_30030</name>
</gene>
<reference evidence="6" key="1">
    <citation type="submission" date="2021-02" db="EMBL/GenBank/DDBJ databases">
        <title>Genome sequence of Rhodospirillales sp. strain TMPK1 isolated from soil.</title>
        <authorList>
            <person name="Nakai R."/>
            <person name="Kusada H."/>
            <person name="Tamaki H."/>
        </authorList>
    </citation>
    <scope>NUCLEOTIDE SEQUENCE</scope>
    <source>
        <strain evidence="6">TMPK1</strain>
    </source>
</reference>
<organism evidence="6 7">
    <name type="scientific">Roseiterribacter gracilis</name>
    <dbReference type="NCBI Taxonomy" id="2812848"/>
    <lineage>
        <taxon>Bacteria</taxon>
        <taxon>Pseudomonadati</taxon>
        <taxon>Pseudomonadota</taxon>
        <taxon>Alphaproteobacteria</taxon>
        <taxon>Rhodospirillales</taxon>
        <taxon>Roseiterribacteraceae</taxon>
        <taxon>Roseiterribacter</taxon>
    </lineage>
</organism>
<comment type="caution">
    <text evidence="6">The sequence shown here is derived from an EMBL/GenBank/DDBJ whole genome shotgun (WGS) entry which is preliminary data.</text>
</comment>
<feature type="domain" description="Alanine racemase N-terminal" evidence="5">
    <location>
        <begin position="13"/>
        <end position="220"/>
    </location>
</feature>
<dbReference type="AlphaFoldDB" id="A0A8S8XHN5"/>
<keyword evidence="1 2" id="KW-0663">Pyridoxal phosphate</keyword>
<dbReference type="EMBL" id="BOPV01000001">
    <property type="protein sequence ID" value="GIL40766.1"/>
    <property type="molecule type" value="Genomic_DNA"/>
</dbReference>
<dbReference type="Gene3D" id="3.20.20.10">
    <property type="entry name" value="Alanine racemase"/>
    <property type="match status" value="1"/>
</dbReference>
<dbReference type="PIRSF" id="PIRSF004848">
    <property type="entry name" value="YBL036c_PLPDEIII"/>
    <property type="match status" value="1"/>
</dbReference>
<keyword evidence="7" id="KW-1185">Reference proteome</keyword>
<evidence type="ECO:0000256" key="1">
    <source>
        <dbReference type="ARBA" id="ARBA00022898"/>
    </source>
</evidence>
<name>A0A8S8XHN5_9PROT</name>
<accession>A0A8S8XHN5</accession>
<protein>
    <recommendedName>
        <fullName evidence="2">Pyridoxal phosphate homeostasis protein</fullName>
        <shortName evidence="2">PLP homeostasis protein</shortName>
    </recommendedName>
</protein>
<dbReference type="Pfam" id="PF01168">
    <property type="entry name" value="Ala_racemase_N"/>
    <property type="match status" value="1"/>
</dbReference>
<evidence type="ECO:0000256" key="4">
    <source>
        <dbReference type="RuleBase" id="RU004514"/>
    </source>
</evidence>
<dbReference type="RefSeq" id="WP_420243958.1">
    <property type="nucleotide sequence ID" value="NZ_BOPV01000001.1"/>
</dbReference>
<dbReference type="PANTHER" id="PTHR10146:SF14">
    <property type="entry name" value="PYRIDOXAL PHOSPHATE HOMEOSTASIS PROTEIN"/>
    <property type="match status" value="1"/>
</dbReference>
<dbReference type="HAMAP" id="MF_02087">
    <property type="entry name" value="PLP_homeostasis"/>
    <property type="match status" value="1"/>
</dbReference>
<evidence type="ECO:0000313" key="6">
    <source>
        <dbReference type="EMBL" id="GIL40766.1"/>
    </source>
</evidence>
<dbReference type="Proteomes" id="UP000681075">
    <property type="component" value="Unassembled WGS sequence"/>
</dbReference>
<evidence type="ECO:0000256" key="3">
    <source>
        <dbReference type="PIRSR" id="PIRSR004848-1"/>
    </source>
</evidence>
<feature type="modified residue" description="N6-(pyridoxal phosphate)lysine" evidence="2 3">
    <location>
        <position position="36"/>
    </location>
</feature>
<dbReference type="NCBIfam" id="TIGR00044">
    <property type="entry name" value="YggS family pyridoxal phosphate-dependent enzyme"/>
    <property type="match status" value="1"/>
</dbReference>
<sequence length="221" mass="23618">MTDIAGNLERVRAAIEHAAIKAGRDPRSVALMAVSKTYPADDVATAIATGQLLFGENRVQEAQKKFPALRTAHPSMKLHLIGPLQTNKAVDAVSTFDAIHSLDRPKLMQALCDAMAKTGKRPNCFLQVNTGREPQKAGAMPEDVDSFVVHARENFKLPIVGLMCIPPADADPAPHFALLAALAKKNNLPGLSMGMSHDYEIAIAHGATHVRVGSAIFGART</sequence>
<dbReference type="InterPro" id="IPR011078">
    <property type="entry name" value="PyrdxlP_homeostasis"/>
</dbReference>
<evidence type="ECO:0000259" key="5">
    <source>
        <dbReference type="Pfam" id="PF01168"/>
    </source>
</evidence>
<evidence type="ECO:0000313" key="7">
    <source>
        <dbReference type="Proteomes" id="UP000681075"/>
    </source>
</evidence>
<dbReference type="PANTHER" id="PTHR10146">
    <property type="entry name" value="PROLINE SYNTHETASE CO-TRANSCRIBED BACTERIAL HOMOLOG PROTEIN"/>
    <property type="match status" value="1"/>
</dbReference>
<comment type="similarity">
    <text evidence="2 4">Belongs to the pyridoxal phosphate-binding protein YggS/PROSC family.</text>
</comment>